<dbReference type="SUPFAM" id="SSF109604">
    <property type="entry name" value="HD-domain/PDEase-like"/>
    <property type="match status" value="1"/>
</dbReference>
<accession>A0AB39UY68</accession>
<dbReference type="EMBL" id="CP154858">
    <property type="protein sequence ID" value="XDT73018.1"/>
    <property type="molecule type" value="Genomic_DNA"/>
</dbReference>
<dbReference type="PANTHER" id="PTHR11373">
    <property type="entry name" value="DEOXYNUCLEOSIDE TRIPHOSPHATE TRIPHOSPHOHYDROLASE"/>
    <property type="match status" value="1"/>
</dbReference>
<gene>
    <name evidence="2" type="ORF">AAIA72_03250</name>
</gene>
<dbReference type="GO" id="GO:0008832">
    <property type="term" value="F:dGTPase activity"/>
    <property type="evidence" value="ECO:0007669"/>
    <property type="project" value="TreeGrafter"/>
</dbReference>
<feature type="domain" description="HD/PDEase" evidence="1">
    <location>
        <begin position="60"/>
        <end position="261"/>
    </location>
</feature>
<dbReference type="SMART" id="SM00471">
    <property type="entry name" value="HDc"/>
    <property type="match status" value="1"/>
</dbReference>
<reference evidence="2" key="1">
    <citation type="submission" date="2024-05" db="EMBL/GenBank/DDBJ databases">
        <title>Genome sequencing of novel strain.</title>
        <authorList>
            <person name="Ganbat D."/>
            <person name="Ganbat S."/>
            <person name="Lee S.-J."/>
        </authorList>
    </citation>
    <scope>NUCLEOTIDE SEQUENCE</scope>
    <source>
        <strain evidence="2">SMD15-11</strain>
    </source>
</reference>
<protein>
    <submittedName>
        <fullName evidence="2">Phosphohydrolase</fullName>
    </submittedName>
</protein>
<dbReference type="RefSeq" id="WP_369602019.1">
    <property type="nucleotide sequence ID" value="NZ_CP154858.1"/>
</dbReference>
<dbReference type="Pfam" id="PF19276">
    <property type="entry name" value="HD_assoc_2"/>
    <property type="match status" value="1"/>
</dbReference>
<organism evidence="2">
    <name type="scientific">Thermohahella caldifontis</name>
    <dbReference type="NCBI Taxonomy" id="3142973"/>
    <lineage>
        <taxon>Bacteria</taxon>
        <taxon>Pseudomonadati</taxon>
        <taxon>Pseudomonadota</taxon>
        <taxon>Gammaproteobacteria</taxon>
        <taxon>Oceanospirillales</taxon>
        <taxon>Hahellaceae</taxon>
        <taxon>Thermohahella</taxon>
    </lineage>
</organism>
<dbReference type="InterPro" id="IPR050135">
    <property type="entry name" value="dGTPase-like"/>
</dbReference>
<dbReference type="KEGG" id="tcd:AAIA72_03250"/>
<sequence length="484" mass="55403">MTTHSDLLTLLDVSDRLIMDPVHGGIPLFAHEVRIIDHPWFQRLRFICQNDILSYVFPGATHSRFLHSIGTAHVGGRLFLGLMETSLDRARHQTSLPDQGELTRAIAYLYRVVRLACLLHDCGHSSFSHQFERTPSLRRWLDLPDVRQYVQGNIPHPVDPDGAIEHEHFSLAIASHLCSETGVERDGIVPGDVLSLMDKSEIRPSSRFREATEVLWPVLTLSDRSTADPDKLARVLSGIVSSEMDADRADYLMRDGFHASVTVGGFNLDHLAKNLYIGWEPESGWLGIAVSRKGLGALEDFVYSRYQMYRKVYGHKTSIGFDWLLRQAIEEVLQEPACRDEVRAALTDLEAYCQLTDNYFWEAFRRHARTRPNSFCAMMMRRQRLQHVLTLQNGGSQFTDVRTDLAREYGVPPSRIIFCSLPIRFTRINAGFDLIKYGHRNQFKSRGRTGYQPLVQASDFFQKFEDRQLTHFYLLPEEAPDPLL</sequence>
<proteinExistence type="predicted"/>
<dbReference type="Gene3D" id="1.10.3210.10">
    <property type="entry name" value="Hypothetical protein af1432"/>
    <property type="match status" value="1"/>
</dbReference>
<dbReference type="AlphaFoldDB" id="A0AB39UY68"/>
<dbReference type="InterPro" id="IPR003607">
    <property type="entry name" value="HD/PDEase_dom"/>
</dbReference>
<evidence type="ECO:0000259" key="1">
    <source>
        <dbReference type="SMART" id="SM00471"/>
    </source>
</evidence>
<dbReference type="GO" id="GO:0006203">
    <property type="term" value="P:dGTP catabolic process"/>
    <property type="evidence" value="ECO:0007669"/>
    <property type="project" value="TreeGrafter"/>
</dbReference>
<name>A0AB39UY68_9GAMM</name>
<dbReference type="InterPro" id="IPR045509">
    <property type="entry name" value="HD_assoc_2"/>
</dbReference>
<evidence type="ECO:0000313" key="2">
    <source>
        <dbReference type="EMBL" id="XDT73018.1"/>
    </source>
</evidence>
<dbReference type="PANTHER" id="PTHR11373:SF4">
    <property type="entry name" value="DEOXYNUCLEOSIDE TRIPHOSPHATE TRIPHOSPHOHYDROLASE SAMHD1"/>
    <property type="match status" value="1"/>
</dbReference>
<dbReference type="CDD" id="cd00077">
    <property type="entry name" value="HDc"/>
    <property type="match status" value="1"/>
</dbReference>